<name>A0A0F4ZBY6_9PEZI</name>
<dbReference type="Gene3D" id="3.40.30.10">
    <property type="entry name" value="Glutaredoxin"/>
    <property type="match status" value="1"/>
</dbReference>
<dbReference type="SUPFAM" id="SSF52833">
    <property type="entry name" value="Thioredoxin-like"/>
    <property type="match status" value="1"/>
</dbReference>
<evidence type="ECO:0000313" key="4">
    <source>
        <dbReference type="Proteomes" id="UP000033483"/>
    </source>
</evidence>
<dbReference type="AlphaFoldDB" id="A0A0F4ZBY6"/>
<dbReference type="InterPro" id="IPR036249">
    <property type="entry name" value="Thioredoxin-like_sf"/>
</dbReference>
<organism evidence="3 4">
    <name type="scientific">Thielaviopsis punctulata</name>
    <dbReference type="NCBI Taxonomy" id="72032"/>
    <lineage>
        <taxon>Eukaryota</taxon>
        <taxon>Fungi</taxon>
        <taxon>Dikarya</taxon>
        <taxon>Ascomycota</taxon>
        <taxon>Pezizomycotina</taxon>
        <taxon>Sordariomycetes</taxon>
        <taxon>Hypocreomycetidae</taxon>
        <taxon>Microascales</taxon>
        <taxon>Ceratocystidaceae</taxon>
        <taxon>Thielaviopsis</taxon>
    </lineage>
</organism>
<dbReference type="PANTHER" id="PTHR31902">
    <property type="entry name" value="ACTIN PATCHES DISTAL PROTEIN 1"/>
    <property type="match status" value="1"/>
</dbReference>
<gene>
    <name evidence="3" type="ORF">TD95_000504</name>
</gene>
<comment type="similarity">
    <text evidence="1">Belongs to the AIM32 family.</text>
</comment>
<accession>A0A0F4ZBY6</accession>
<dbReference type="Pfam" id="PF06999">
    <property type="entry name" value="Suc_Fer-like"/>
    <property type="match status" value="1"/>
</dbReference>
<dbReference type="OrthoDB" id="10253744at2759"/>
<dbReference type="PANTHER" id="PTHR31902:SF7">
    <property type="entry name" value="ALTERED INHERITANCE OF MITOCHONDRIA PROTEIN 32"/>
    <property type="match status" value="1"/>
</dbReference>
<proteinExistence type="inferred from homology"/>
<dbReference type="CDD" id="cd03062">
    <property type="entry name" value="TRX_Fd_Sucrase"/>
    <property type="match status" value="1"/>
</dbReference>
<evidence type="ECO:0000313" key="3">
    <source>
        <dbReference type="EMBL" id="KKA27378.1"/>
    </source>
</evidence>
<evidence type="ECO:0000256" key="1">
    <source>
        <dbReference type="ARBA" id="ARBA00038208"/>
    </source>
</evidence>
<dbReference type="EMBL" id="LAEV01001761">
    <property type="protein sequence ID" value="KKA27378.1"/>
    <property type="molecule type" value="Genomic_DNA"/>
</dbReference>
<dbReference type="Proteomes" id="UP000033483">
    <property type="component" value="Unassembled WGS sequence"/>
</dbReference>
<sequence length="311" mass="33480">MAIFRRFFSTRRSIPIPFPSQPSFPFIPHCPPNTQCCSAPPKPVLPKDLPLETTGLHGAMVAYLEHVVLCTGTAAWPSRIEDGIEGQRNVAGEFKELLGRKGEFQNTNFSVLASSFPRGSSPSAYLLPSFQYIPALPTQSSLTTLITHHLLPLDPSTEVPASEIPSPLHPVTVSSVVVLICGHTNRDLRCGIYGPVLQDTFSSQLAASGFSVLSTPPSAEDPGVEIQKTARVGLISHIGGHKYAGNVIIYIPPGTKSTNGHPHSLAGCGIWYGRVDPVNVEGIVSETILNGNVIEEFFRGGINSDRKIVRI</sequence>
<dbReference type="InterPro" id="IPR009737">
    <property type="entry name" value="Aim32/Apd1-like"/>
</dbReference>
<reference evidence="3 4" key="1">
    <citation type="submission" date="2015-03" db="EMBL/GenBank/DDBJ databases">
        <authorList>
            <person name="Radwan O."/>
            <person name="Al-Naeli F.A."/>
            <person name="Rendon G.A."/>
            <person name="Fields C."/>
        </authorList>
    </citation>
    <scope>NUCLEOTIDE SEQUENCE [LARGE SCALE GENOMIC DNA]</scope>
    <source>
        <strain evidence="3">CR-DP1</strain>
    </source>
</reference>
<protein>
    <recommendedName>
        <fullName evidence="2">Altered inheritance of mitochondria protein 32</fullName>
    </recommendedName>
</protein>
<evidence type="ECO:0000256" key="2">
    <source>
        <dbReference type="ARBA" id="ARBA00040895"/>
    </source>
</evidence>
<comment type="caution">
    <text evidence="3">The sequence shown here is derived from an EMBL/GenBank/DDBJ whole genome shotgun (WGS) entry which is preliminary data.</text>
</comment>
<keyword evidence="4" id="KW-1185">Reference proteome</keyword>